<comment type="similarity">
    <text evidence="7">Belongs to the binding-protein-dependent transport system permease family.</text>
</comment>
<dbReference type="STRING" id="380248.SAMN05216251_112173"/>
<dbReference type="Proteomes" id="UP000199323">
    <property type="component" value="Unassembled WGS sequence"/>
</dbReference>
<evidence type="ECO:0000256" key="3">
    <source>
        <dbReference type="ARBA" id="ARBA00022475"/>
    </source>
</evidence>
<reference evidence="11" key="1">
    <citation type="submission" date="2016-10" db="EMBL/GenBank/DDBJ databases">
        <authorList>
            <person name="Varghese N."/>
            <person name="Submissions S."/>
        </authorList>
    </citation>
    <scope>NUCLEOTIDE SEQUENCE [LARGE SCALE GENOMIC DNA]</scope>
    <source>
        <strain evidence="11">CGMCC 4.3510</strain>
    </source>
</reference>
<evidence type="ECO:0000256" key="6">
    <source>
        <dbReference type="ARBA" id="ARBA00023136"/>
    </source>
</evidence>
<dbReference type="AlphaFoldDB" id="A0A1I2I3L9"/>
<comment type="subcellular location">
    <subcellularLocation>
        <location evidence="1 7">Cell membrane</location>
        <topology evidence="1 7">Multi-pass membrane protein</topology>
    </subcellularLocation>
</comment>
<dbReference type="SUPFAM" id="SSF161098">
    <property type="entry name" value="MetI-like"/>
    <property type="match status" value="1"/>
</dbReference>
<evidence type="ECO:0000313" key="11">
    <source>
        <dbReference type="Proteomes" id="UP000199323"/>
    </source>
</evidence>
<evidence type="ECO:0000256" key="5">
    <source>
        <dbReference type="ARBA" id="ARBA00022989"/>
    </source>
</evidence>
<feature type="transmembrane region" description="Helical" evidence="7">
    <location>
        <begin position="201"/>
        <end position="222"/>
    </location>
</feature>
<keyword evidence="11" id="KW-1185">Reference proteome</keyword>
<dbReference type="EMBL" id="FONG01000012">
    <property type="protein sequence ID" value="SFF37029.1"/>
    <property type="molecule type" value="Genomic_DNA"/>
</dbReference>
<dbReference type="Gene3D" id="1.10.3720.10">
    <property type="entry name" value="MetI-like"/>
    <property type="match status" value="1"/>
</dbReference>
<dbReference type="InterPro" id="IPR035906">
    <property type="entry name" value="MetI-like_sf"/>
</dbReference>
<dbReference type="RefSeq" id="WP_093715210.1">
    <property type="nucleotide sequence ID" value="NZ_FONG01000012.1"/>
</dbReference>
<dbReference type="OrthoDB" id="9804439at2"/>
<sequence>MSAADTHATEPVTGGRPQLPSPLTTRPAAKRTGRAAGRSRQSRSLPYLLIAPALVVMIGVLGYPLVDTIVLSFQDERRNNLWNGVAAPWVGFDQYTSILGDSEFWTVVVRTVVFVIVCVVGTMAAGLLIALLMQRVSNWVRVTMSSVMIAVWAMPLLVATSVFKFMFDSDYGLVNQLLTRLPGVDYTRHNWFLNPTTGMGIIALLVIWGAIPFIAISLHAALTQVPKELEEAARIDGAKGFGIFRYVTFPIIKPVFIMTSTLSVIWDFGVLGQILLMRNGQPEQDYQLLGLYSYTQAFTVNSFSRGAAISVVTVLLLSGIAVYYLRQLLKIGEVE</sequence>
<accession>A0A1I2I3L9</accession>
<feature type="domain" description="ABC transmembrane type-1" evidence="9">
    <location>
        <begin position="108"/>
        <end position="326"/>
    </location>
</feature>
<dbReference type="InterPro" id="IPR050809">
    <property type="entry name" value="UgpAE/MalFG_permease"/>
</dbReference>
<keyword evidence="2 7" id="KW-0813">Transport</keyword>
<feature type="transmembrane region" description="Helical" evidence="7">
    <location>
        <begin position="243"/>
        <end position="266"/>
    </location>
</feature>
<keyword evidence="5 7" id="KW-1133">Transmembrane helix</keyword>
<dbReference type="CDD" id="cd06261">
    <property type="entry name" value="TM_PBP2"/>
    <property type="match status" value="1"/>
</dbReference>
<evidence type="ECO:0000256" key="2">
    <source>
        <dbReference type="ARBA" id="ARBA00022448"/>
    </source>
</evidence>
<feature type="transmembrane region" description="Helical" evidence="7">
    <location>
        <begin position="145"/>
        <end position="167"/>
    </location>
</feature>
<feature type="transmembrane region" description="Helical" evidence="7">
    <location>
        <begin position="47"/>
        <end position="66"/>
    </location>
</feature>
<evidence type="ECO:0000256" key="7">
    <source>
        <dbReference type="RuleBase" id="RU363032"/>
    </source>
</evidence>
<evidence type="ECO:0000313" key="10">
    <source>
        <dbReference type="EMBL" id="SFF37029.1"/>
    </source>
</evidence>
<dbReference type="PANTHER" id="PTHR43227">
    <property type="entry name" value="BLL4140 PROTEIN"/>
    <property type="match status" value="1"/>
</dbReference>
<evidence type="ECO:0000259" key="9">
    <source>
        <dbReference type="PROSITE" id="PS50928"/>
    </source>
</evidence>
<feature type="transmembrane region" description="Helical" evidence="7">
    <location>
        <begin position="112"/>
        <end position="133"/>
    </location>
</feature>
<gene>
    <name evidence="10" type="ORF">SAMN05216251_112173</name>
</gene>
<dbReference type="GO" id="GO:0005886">
    <property type="term" value="C:plasma membrane"/>
    <property type="evidence" value="ECO:0007669"/>
    <property type="project" value="UniProtKB-SubCell"/>
</dbReference>
<evidence type="ECO:0000256" key="4">
    <source>
        <dbReference type="ARBA" id="ARBA00022692"/>
    </source>
</evidence>
<name>A0A1I2I3L9_9ACTN</name>
<dbReference type="Pfam" id="PF00528">
    <property type="entry name" value="BPD_transp_1"/>
    <property type="match status" value="1"/>
</dbReference>
<keyword evidence="6 7" id="KW-0472">Membrane</keyword>
<dbReference type="GO" id="GO:0055085">
    <property type="term" value="P:transmembrane transport"/>
    <property type="evidence" value="ECO:0007669"/>
    <property type="project" value="InterPro"/>
</dbReference>
<keyword evidence="3" id="KW-1003">Cell membrane</keyword>
<proteinExistence type="inferred from homology"/>
<dbReference type="PANTHER" id="PTHR43227:SF8">
    <property type="entry name" value="DIACETYLCHITOBIOSE UPTAKE SYSTEM PERMEASE PROTEIN DASB"/>
    <property type="match status" value="1"/>
</dbReference>
<evidence type="ECO:0000256" key="8">
    <source>
        <dbReference type="SAM" id="MobiDB-lite"/>
    </source>
</evidence>
<feature type="transmembrane region" description="Helical" evidence="7">
    <location>
        <begin position="307"/>
        <end position="325"/>
    </location>
</feature>
<dbReference type="InterPro" id="IPR000515">
    <property type="entry name" value="MetI-like"/>
</dbReference>
<organism evidence="10 11">
    <name type="scientific">Actinacidiphila alni</name>
    <dbReference type="NCBI Taxonomy" id="380248"/>
    <lineage>
        <taxon>Bacteria</taxon>
        <taxon>Bacillati</taxon>
        <taxon>Actinomycetota</taxon>
        <taxon>Actinomycetes</taxon>
        <taxon>Kitasatosporales</taxon>
        <taxon>Streptomycetaceae</taxon>
        <taxon>Actinacidiphila</taxon>
    </lineage>
</organism>
<keyword evidence="4 7" id="KW-0812">Transmembrane</keyword>
<evidence type="ECO:0000256" key="1">
    <source>
        <dbReference type="ARBA" id="ARBA00004651"/>
    </source>
</evidence>
<dbReference type="PROSITE" id="PS50928">
    <property type="entry name" value="ABC_TM1"/>
    <property type="match status" value="1"/>
</dbReference>
<feature type="region of interest" description="Disordered" evidence="8">
    <location>
        <begin position="1"/>
        <end position="38"/>
    </location>
</feature>
<protein>
    <submittedName>
        <fullName evidence="10">Carbohydrate ABC transporter membrane protein 1, CUT1 family</fullName>
    </submittedName>
</protein>